<dbReference type="PROSITE" id="PS50109">
    <property type="entry name" value="HIS_KIN"/>
    <property type="match status" value="1"/>
</dbReference>
<evidence type="ECO:0000256" key="5">
    <source>
        <dbReference type="ARBA" id="ARBA00022741"/>
    </source>
</evidence>
<evidence type="ECO:0000313" key="11">
    <source>
        <dbReference type="EMBL" id="RZS69779.1"/>
    </source>
</evidence>
<dbReference type="Pfam" id="PF00512">
    <property type="entry name" value="HisKA"/>
    <property type="match status" value="1"/>
</dbReference>
<dbReference type="Gene3D" id="1.10.287.130">
    <property type="match status" value="1"/>
</dbReference>
<name>A0A4Q7MSI9_9BURK</name>
<keyword evidence="8" id="KW-0902">Two-component regulatory system</keyword>
<evidence type="ECO:0000313" key="12">
    <source>
        <dbReference type="Proteomes" id="UP000292039"/>
    </source>
</evidence>
<sequence>MKDKLSITRETRLRPGLRRALWTALLLLAMALVFVADTVTDYAIAFPVFYCAVILAAMRIYGSRTVVALSSACVVLTVLSFLLTRSGAYEIGLINSALSIVAIGVTTWLALKMASAQRLAHAAQARLERMARSSSMGELTTSIAHEVNQPLAAISTSAHACQRWLDMAPPNLEKARQAAGRIVEDAHRASAVIERVRALTRGEAPAREPFDLNAAVIEAALLMHAEFERHGVELILKLADEMPAVLADQVQVQQVLGNLLLNAAEVMDQAGIRAGAVTLSTGLAPDGQAEVAVADQGPGLAPAELAQIFDAFWSSKENGLGLGLAISRSIVEANGGRIEALARPGGGLVCRFTLALAPQENV</sequence>
<organism evidence="11 12">
    <name type="scientific">Kerstersia gyiorum</name>
    <dbReference type="NCBI Taxonomy" id="206506"/>
    <lineage>
        <taxon>Bacteria</taxon>
        <taxon>Pseudomonadati</taxon>
        <taxon>Pseudomonadota</taxon>
        <taxon>Betaproteobacteria</taxon>
        <taxon>Burkholderiales</taxon>
        <taxon>Alcaligenaceae</taxon>
        <taxon>Kerstersia</taxon>
    </lineage>
</organism>
<keyword evidence="7" id="KW-0067">ATP-binding</keyword>
<dbReference type="PRINTS" id="PR00344">
    <property type="entry name" value="BCTRLSENSOR"/>
</dbReference>
<dbReference type="InterPro" id="IPR036097">
    <property type="entry name" value="HisK_dim/P_sf"/>
</dbReference>
<dbReference type="Gene3D" id="3.30.565.10">
    <property type="entry name" value="Histidine kinase-like ATPase, C-terminal domain"/>
    <property type="match status" value="1"/>
</dbReference>
<gene>
    <name evidence="11" type="ORF">EV679_2386</name>
</gene>
<feature type="transmembrane region" description="Helical" evidence="9">
    <location>
        <begin position="20"/>
        <end position="36"/>
    </location>
</feature>
<dbReference type="SUPFAM" id="SSF47384">
    <property type="entry name" value="Homodimeric domain of signal transducing histidine kinase"/>
    <property type="match status" value="1"/>
</dbReference>
<dbReference type="AlphaFoldDB" id="A0A4Q7MSI9"/>
<dbReference type="GeneID" id="99725550"/>
<dbReference type="GO" id="GO:0005524">
    <property type="term" value="F:ATP binding"/>
    <property type="evidence" value="ECO:0007669"/>
    <property type="project" value="UniProtKB-KW"/>
</dbReference>
<dbReference type="InterPro" id="IPR003594">
    <property type="entry name" value="HATPase_dom"/>
</dbReference>
<dbReference type="InterPro" id="IPR003661">
    <property type="entry name" value="HisK_dim/P_dom"/>
</dbReference>
<keyword evidence="9" id="KW-0472">Membrane</keyword>
<dbReference type="EMBL" id="SGWZ01000003">
    <property type="protein sequence ID" value="RZS69779.1"/>
    <property type="molecule type" value="Genomic_DNA"/>
</dbReference>
<evidence type="ECO:0000256" key="9">
    <source>
        <dbReference type="SAM" id="Phobius"/>
    </source>
</evidence>
<dbReference type="SMART" id="SM00387">
    <property type="entry name" value="HATPase_c"/>
    <property type="match status" value="1"/>
</dbReference>
<dbReference type="RefSeq" id="WP_130487317.1">
    <property type="nucleotide sequence ID" value="NZ_CBCSEB010000017.1"/>
</dbReference>
<evidence type="ECO:0000256" key="7">
    <source>
        <dbReference type="ARBA" id="ARBA00022840"/>
    </source>
</evidence>
<keyword evidence="6" id="KW-0418">Kinase</keyword>
<evidence type="ECO:0000256" key="8">
    <source>
        <dbReference type="ARBA" id="ARBA00023012"/>
    </source>
</evidence>
<dbReference type="PANTHER" id="PTHR43065">
    <property type="entry name" value="SENSOR HISTIDINE KINASE"/>
    <property type="match status" value="1"/>
</dbReference>
<dbReference type="EC" id="2.7.13.3" evidence="2"/>
<dbReference type="CDD" id="cd00082">
    <property type="entry name" value="HisKA"/>
    <property type="match status" value="1"/>
</dbReference>
<proteinExistence type="predicted"/>
<dbReference type="InterPro" id="IPR004358">
    <property type="entry name" value="Sig_transdc_His_kin-like_C"/>
</dbReference>
<dbReference type="InterPro" id="IPR005467">
    <property type="entry name" value="His_kinase_dom"/>
</dbReference>
<keyword evidence="9" id="KW-1133">Transmembrane helix</keyword>
<dbReference type="PANTHER" id="PTHR43065:SF10">
    <property type="entry name" value="PEROXIDE STRESS-ACTIVATED HISTIDINE KINASE MAK3"/>
    <property type="match status" value="1"/>
</dbReference>
<comment type="catalytic activity">
    <reaction evidence="1">
        <text>ATP + protein L-histidine = ADP + protein N-phospho-L-histidine.</text>
        <dbReference type="EC" id="2.7.13.3"/>
    </reaction>
</comment>
<evidence type="ECO:0000256" key="1">
    <source>
        <dbReference type="ARBA" id="ARBA00000085"/>
    </source>
</evidence>
<dbReference type="SUPFAM" id="SSF55874">
    <property type="entry name" value="ATPase domain of HSP90 chaperone/DNA topoisomerase II/histidine kinase"/>
    <property type="match status" value="1"/>
</dbReference>
<keyword evidence="5" id="KW-0547">Nucleotide-binding</keyword>
<dbReference type="Proteomes" id="UP000292039">
    <property type="component" value="Unassembled WGS sequence"/>
</dbReference>
<comment type="caution">
    <text evidence="11">The sequence shown here is derived from an EMBL/GenBank/DDBJ whole genome shotgun (WGS) entry which is preliminary data.</text>
</comment>
<evidence type="ECO:0000256" key="3">
    <source>
        <dbReference type="ARBA" id="ARBA00022553"/>
    </source>
</evidence>
<dbReference type="InterPro" id="IPR036890">
    <property type="entry name" value="HATPase_C_sf"/>
</dbReference>
<keyword evidence="4" id="KW-0808">Transferase</keyword>
<evidence type="ECO:0000256" key="2">
    <source>
        <dbReference type="ARBA" id="ARBA00012438"/>
    </source>
</evidence>
<evidence type="ECO:0000259" key="10">
    <source>
        <dbReference type="PROSITE" id="PS50109"/>
    </source>
</evidence>
<feature type="domain" description="Histidine kinase" evidence="10">
    <location>
        <begin position="142"/>
        <end position="358"/>
    </location>
</feature>
<accession>A0A4Q7MSI9</accession>
<keyword evidence="9" id="KW-0812">Transmembrane</keyword>
<keyword evidence="3" id="KW-0597">Phosphoprotein</keyword>
<protein>
    <recommendedName>
        <fullName evidence="2">histidine kinase</fullName>
        <ecNumber evidence="2">2.7.13.3</ecNumber>
    </recommendedName>
</protein>
<dbReference type="SMART" id="SM00388">
    <property type="entry name" value="HisKA"/>
    <property type="match status" value="1"/>
</dbReference>
<evidence type="ECO:0000256" key="4">
    <source>
        <dbReference type="ARBA" id="ARBA00022679"/>
    </source>
</evidence>
<evidence type="ECO:0000256" key="6">
    <source>
        <dbReference type="ARBA" id="ARBA00022777"/>
    </source>
</evidence>
<dbReference type="Pfam" id="PF02518">
    <property type="entry name" value="HATPase_c"/>
    <property type="match status" value="1"/>
</dbReference>
<reference evidence="11 12" key="1">
    <citation type="submission" date="2019-02" db="EMBL/GenBank/DDBJ databases">
        <title>Genomic Encyclopedia of Type Strains, Phase IV (KMG-IV): sequencing the most valuable type-strain genomes for metagenomic binning, comparative biology and taxonomic classification.</title>
        <authorList>
            <person name="Goeker M."/>
        </authorList>
    </citation>
    <scope>NUCLEOTIDE SEQUENCE [LARGE SCALE GENOMIC DNA]</scope>
    <source>
        <strain evidence="11 12">DSM 16618</strain>
    </source>
</reference>
<feature type="transmembrane region" description="Helical" evidence="9">
    <location>
        <begin position="91"/>
        <end position="111"/>
    </location>
</feature>
<dbReference type="GO" id="GO:0000155">
    <property type="term" value="F:phosphorelay sensor kinase activity"/>
    <property type="evidence" value="ECO:0007669"/>
    <property type="project" value="InterPro"/>
</dbReference>
<feature type="transmembrane region" description="Helical" evidence="9">
    <location>
        <begin position="66"/>
        <end position="85"/>
    </location>
</feature>